<dbReference type="GO" id="GO:0120199">
    <property type="term" value="C:cone photoreceptor outer segment"/>
    <property type="evidence" value="ECO:0007669"/>
    <property type="project" value="TreeGrafter"/>
</dbReference>
<feature type="domain" description="EF-hand" evidence="7">
    <location>
        <begin position="86"/>
        <end position="121"/>
    </location>
</feature>
<dbReference type="PROSITE" id="PS00018">
    <property type="entry name" value="EF_HAND_1"/>
    <property type="match status" value="2"/>
</dbReference>
<evidence type="ECO:0000256" key="3">
    <source>
        <dbReference type="ARBA" id="ARBA00022737"/>
    </source>
</evidence>
<dbReference type="PANTHER" id="PTHR23055:SF168">
    <property type="entry name" value="GUANYLATE CYCLASE ACTIVATING PROTEIN 7"/>
    <property type="match status" value="1"/>
</dbReference>
<dbReference type="SUPFAM" id="SSF47473">
    <property type="entry name" value="EF-hand"/>
    <property type="match status" value="1"/>
</dbReference>
<dbReference type="PRINTS" id="PR00450">
    <property type="entry name" value="RECOVERIN"/>
</dbReference>
<keyword evidence="5" id="KW-0449">Lipoprotein</keyword>
<dbReference type="Pfam" id="PF13499">
    <property type="entry name" value="EF-hand_7"/>
    <property type="match status" value="1"/>
</dbReference>
<dbReference type="Proteomes" id="UP000472260">
    <property type="component" value="Unassembled WGS sequence"/>
</dbReference>
<evidence type="ECO:0000256" key="1">
    <source>
        <dbReference type="ARBA" id="ARBA00022707"/>
    </source>
</evidence>
<proteinExistence type="predicted"/>
<keyword evidence="6" id="KW-0472">Membrane</keyword>
<dbReference type="Gene3D" id="1.10.238.10">
    <property type="entry name" value="EF-hand"/>
    <property type="match status" value="2"/>
</dbReference>
<evidence type="ECO:0000256" key="2">
    <source>
        <dbReference type="ARBA" id="ARBA00022723"/>
    </source>
</evidence>
<dbReference type="AlphaFoldDB" id="A0A671SZG1"/>
<dbReference type="CDD" id="cd00051">
    <property type="entry name" value="EFh"/>
    <property type="match status" value="2"/>
</dbReference>
<dbReference type="PANTHER" id="PTHR23055">
    <property type="entry name" value="CALCIUM BINDING PROTEINS"/>
    <property type="match status" value="1"/>
</dbReference>
<evidence type="ECO:0000313" key="9">
    <source>
        <dbReference type="Proteomes" id="UP000472260"/>
    </source>
</evidence>
<evidence type="ECO:0000256" key="6">
    <source>
        <dbReference type="SAM" id="Phobius"/>
    </source>
</evidence>
<keyword evidence="6" id="KW-0812">Transmembrane</keyword>
<dbReference type="InterPro" id="IPR018247">
    <property type="entry name" value="EF_Hand_1_Ca_BS"/>
</dbReference>
<keyword evidence="1" id="KW-0519">Myristate</keyword>
<dbReference type="PROSITE" id="PS50222">
    <property type="entry name" value="EF_HAND_2"/>
    <property type="match status" value="3"/>
</dbReference>
<dbReference type="GO" id="GO:0008048">
    <property type="term" value="F:calcium sensitive guanylate cyclase activator activity"/>
    <property type="evidence" value="ECO:0007669"/>
    <property type="project" value="TreeGrafter"/>
</dbReference>
<dbReference type="Pfam" id="PF13833">
    <property type="entry name" value="EF-hand_8"/>
    <property type="match status" value="1"/>
</dbReference>
<dbReference type="FunFam" id="1.10.238.10:FF:000052">
    <property type="entry name" value="Guanylate cyclase activator 1A"/>
    <property type="match status" value="1"/>
</dbReference>
<evidence type="ECO:0000313" key="8">
    <source>
        <dbReference type="Ensembl" id="ENSSANP00000101547.1"/>
    </source>
</evidence>
<sequence length="204" mass="24111">MGQIQSDEDKEVELADIQPLYTKLMRECPSGALHLHEFRKIFGVQSTSEDEALYMETLFRSFDTNRDDVIDFMEFVAAVHLVLRGKLEDRLKWSFKVYDRDDSGKLDRQEVKRVIKVICQLKKNHIHMTPSDICDRIFKLLDENNDGKYLSLLELFSFDHIMYPTAKRRRWVDHLYCCISILLSSTMSILISHGWFYLLTLRSH</sequence>
<keyword evidence="9" id="KW-1185">Reference proteome</keyword>
<accession>A0A671SZG1</accession>
<dbReference type="SMART" id="SM00054">
    <property type="entry name" value="EFh"/>
    <property type="match status" value="3"/>
</dbReference>
<gene>
    <name evidence="8" type="primary">guca1g</name>
</gene>
<evidence type="ECO:0000259" key="7">
    <source>
        <dbReference type="PROSITE" id="PS50222"/>
    </source>
</evidence>
<protein>
    <submittedName>
        <fullName evidence="8">Guanylyl cyclase-activating protein 2-like</fullName>
    </submittedName>
</protein>
<evidence type="ECO:0000256" key="4">
    <source>
        <dbReference type="ARBA" id="ARBA00022837"/>
    </source>
</evidence>
<dbReference type="InterPro" id="IPR002048">
    <property type="entry name" value="EF_hand_dom"/>
</dbReference>
<dbReference type="Ensembl" id="ENSSANT00000107783.1">
    <property type="protein sequence ID" value="ENSSANP00000101547.1"/>
    <property type="gene ID" value="ENSSANG00000049865.1"/>
</dbReference>
<evidence type="ECO:0000256" key="5">
    <source>
        <dbReference type="ARBA" id="ARBA00023288"/>
    </source>
</evidence>
<reference evidence="8" key="2">
    <citation type="submission" date="2025-09" db="UniProtKB">
        <authorList>
            <consortium name="Ensembl"/>
        </authorList>
    </citation>
    <scope>IDENTIFICATION</scope>
</reference>
<dbReference type="GO" id="GO:0001917">
    <property type="term" value="C:photoreceptor inner segment"/>
    <property type="evidence" value="ECO:0007669"/>
    <property type="project" value="TreeGrafter"/>
</dbReference>
<feature type="domain" description="EF-hand" evidence="7">
    <location>
        <begin position="129"/>
        <end position="165"/>
    </location>
</feature>
<keyword evidence="3" id="KW-0677">Repeat</keyword>
<reference evidence="8" key="1">
    <citation type="submission" date="2025-08" db="UniProtKB">
        <authorList>
            <consortium name="Ensembl"/>
        </authorList>
    </citation>
    <scope>IDENTIFICATION</scope>
</reference>
<dbReference type="InterPro" id="IPR011992">
    <property type="entry name" value="EF-hand-dom_pair"/>
</dbReference>
<feature type="domain" description="EF-hand" evidence="7">
    <location>
        <begin position="50"/>
        <end position="85"/>
    </location>
</feature>
<keyword evidence="2" id="KW-0479">Metal-binding</keyword>
<dbReference type="GO" id="GO:0005509">
    <property type="term" value="F:calcium ion binding"/>
    <property type="evidence" value="ECO:0007669"/>
    <property type="project" value="InterPro"/>
</dbReference>
<dbReference type="GO" id="GO:0007601">
    <property type="term" value="P:visual perception"/>
    <property type="evidence" value="ECO:0007669"/>
    <property type="project" value="TreeGrafter"/>
</dbReference>
<organism evidence="8 9">
    <name type="scientific">Sinocyclocheilus anshuiensis</name>
    <dbReference type="NCBI Taxonomy" id="1608454"/>
    <lineage>
        <taxon>Eukaryota</taxon>
        <taxon>Metazoa</taxon>
        <taxon>Chordata</taxon>
        <taxon>Craniata</taxon>
        <taxon>Vertebrata</taxon>
        <taxon>Euteleostomi</taxon>
        <taxon>Actinopterygii</taxon>
        <taxon>Neopterygii</taxon>
        <taxon>Teleostei</taxon>
        <taxon>Ostariophysi</taxon>
        <taxon>Cypriniformes</taxon>
        <taxon>Cyprinidae</taxon>
        <taxon>Cyprininae</taxon>
        <taxon>Sinocyclocheilus</taxon>
    </lineage>
</organism>
<keyword evidence="6" id="KW-1133">Transmembrane helix</keyword>
<feature type="transmembrane region" description="Helical" evidence="6">
    <location>
        <begin position="175"/>
        <end position="198"/>
    </location>
</feature>
<keyword evidence="4" id="KW-0106">Calcium</keyword>
<dbReference type="InterPro" id="IPR028846">
    <property type="entry name" value="Recoverin"/>
</dbReference>
<name>A0A671SZG1_9TELE</name>